<sequence>MQGSNRAATENFRTEREYLQLHTYTPPSWARQLQVPSHRYCLTHLPTPIHSWALPGLPAGVEVCVKRDDLTGMQLSGNKVRKLEFLLAEAKRAGKDSVITLGGIQSNHCRATAVAARYLGLECHLILRNSRQLADQDPGLTGNLLLDRMVGAHIHQVTKEEYTRLGSTPLGQQLEQKLRAEGRNPMVIPVGGSSSLGTWGYIEAMQEITEQAGERPFTDIAMACGSGGTAAGGLGATKEAVGTDARGMLEVHQAKGSGYAMSQPEELETAPSGGPADRALPHPPQTSAHRMQGIVLDPVYSAKAVHGLIHLIQSRPEAWQGRRILFIHTGGLLGMYDKTDQLQPLIEKLGTSHRLALVEQ</sequence>
<comment type="caution">
    <text evidence="8">The sequence shown here is derived from an EMBL/GenBank/DDBJ whole genome shotgun (WGS) entry which is preliminary data.</text>
</comment>
<feature type="modified residue" description="N6-(pyridoxal phosphate)lysine" evidence="5">
    <location>
        <position position="79"/>
    </location>
</feature>
<evidence type="ECO:0000256" key="5">
    <source>
        <dbReference type="PIRSR" id="PIRSR006278-2"/>
    </source>
</evidence>
<evidence type="ECO:0000313" key="9">
    <source>
        <dbReference type="Proteomes" id="UP001485043"/>
    </source>
</evidence>
<gene>
    <name evidence="8" type="ORF">WJX84_000841</name>
</gene>
<dbReference type="EMBL" id="JALJOV010001552">
    <property type="protein sequence ID" value="KAK9846169.1"/>
    <property type="molecule type" value="Genomic_DNA"/>
</dbReference>
<evidence type="ECO:0000256" key="3">
    <source>
        <dbReference type="ARBA" id="ARBA00022898"/>
    </source>
</evidence>
<feature type="region of interest" description="Disordered" evidence="6">
    <location>
        <begin position="258"/>
        <end position="286"/>
    </location>
</feature>
<protein>
    <recommendedName>
        <fullName evidence="7">Tryptophan synthase beta chain-like PALP domain-containing protein</fullName>
    </recommendedName>
</protein>
<dbReference type="GO" id="GO:0019148">
    <property type="term" value="F:D-cysteine desulfhydrase activity"/>
    <property type="evidence" value="ECO:0007669"/>
    <property type="project" value="TreeGrafter"/>
</dbReference>
<evidence type="ECO:0000256" key="6">
    <source>
        <dbReference type="SAM" id="MobiDB-lite"/>
    </source>
</evidence>
<keyword evidence="3 5" id="KW-0663">Pyridoxal phosphate</keyword>
<dbReference type="Gene3D" id="3.40.50.1100">
    <property type="match status" value="2"/>
</dbReference>
<evidence type="ECO:0000259" key="7">
    <source>
        <dbReference type="Pfam" id="PF00291"/>
    </source>
</evidence>
<evidence type="ECO:0000256" key="2">
    <source>
        <dbReference type="ARBA" id="ARBA00008639"/>
    </source>
</evidence>
<dbReference type="PIRSF" id="PIRSF006278">
    <property type="entry name" value="ACCD_DCysDesulf"/>
    <property type="match status" value="1"/>
</dbReference>
<dbReference type="InterPro" id="IPR027278">
    <property type="entry name" value="ACCD_DCysDesulf"/>
</dbReference>
<dbReference type="Pfam" id="PF00291">
    <property type="entry name" value="PALP"/>
    <property type="match status" value="1"/>
</dbReference>
<comment type="cofactor">
    <cofactor evidence="1">
        <name>pyridoxal 5'-phosphate</name>
        <dbReference type="ChEBI" id="CHEBI:597326"/>
    </cofactor>
</comment>
<dbReference type="Proteomes" id="UP001485043">
    <property type="component" value="Unassembled WGS sequence"/>
</dbReference>
<reference evidence="8 9" key="1">
    <citation type="journal article" date="2024" name="Nat. Commun.">
        <title>Phylogenomics reveals the evolutionary origins of lichenization in chlorophyte algae.</title>
        <authorList>
            <person name="Puginier C."/>
            <person name="Libourel C."/>
            <person name="Otte J."/>
            <person name="Skaloud P."/>
            <person name="Haon M."/>
            <person name="Grisel S."/>
            <person name="Petersen M."/>
            <person name="Berrin J.G."/>
            <person name="Delaux P.M."/>
            <person name="Dal Grande F."/>
            <person name="Keller J."/>
        </authorList>
    </citation>
    <scope>NUCLEOTIDE SEQUENCE [LARGE SCALE GENOMIC DNA]</scope>
    <source>
        <strain evidence="8 9">SAG 2523</strain>
    </source>
</reference>
<accession>A0AAW1SKV1</accession>
<dbReference type="FunFam" id="3.40.50.1100:FF:000037">
    <property type="entry name" value="Bifunctional D-cysteine desulfhydrase/1-aminocyclopropane-1-carboxylate deaminase, mitochondrial"/>
    <property type="match status" value="1"/>
</dbReference>
<evidence type="ECO:0000256" key="1">
    <source>
        <dbReference type="ARBA" id="ARBA00001933"/>
    </source>
</evidence>
<proteinExistence type="inferred from homology"/>
<dbReference type="PANTHER" id="PTHR43780:SF2">
    <property type="entry name" value="1-AMINOCYCLOPROPANE-1-CARBOXYLATE DEAMINASE-RELATED"/>
    <property type="match status" value="1"/>
</dbReference>
<dbReference type="InterPro" id="IPR036052">
    <property type="entry name" value="TrpB-like_PALP_sf"/>
</dbReference>
<evidence type="ECO:0000256" key="4">
    <source>
        <dbReference type="PIRSR" id="PIRSR006278-1"/>
    </source>
</evidence>
<keyword evidence="9" id="KW-1185">Reference proteome</keyword>
<organism evidence="8 9">
    <name type="scientific">Apatococcus fuscideae</name>
    <dbReference type="NCBI Taxonomy" id="2026836"/>
    <lineage>
        <taxon>Eukaryota</taxon>
        <taxon>Viridiplantae</taxon>
        <taxon>Chlorophyta</taxon>
        <taxon>core chlorophytes</taxon>
        <taxon>Trebouxiophyceae</taxon>
        <taxon>Chlorellales</taxon>
        <taxon>Chlorellaceae</taxon>
        <taxon>Apatococcus</taxon>
    </lineage>
</organism>
<feature type="active site" description="Nucleophile" evidence="4">
    <location>
        <position position="106"/>
    </location>
</feature>
<dbReference type="AlphaFoldDB" id="A0AAW1SKV1"/>
<comment type="similarity">
    <text evidence="2">Belongs to the ACC deaminase/D-cysteine desulfhydrase family.</text>
</comment>
<evidence type="ECO:0000313" key="8">
    <source>
        <dbReference type="EMBL" id="KAK9846169.1"/>
    </source>
</evidence>
<dbReference type="PANTHER" id="PTHR43780">
    <property type="entry name" value="1-AMINOCYCLOPROPANE-1-CARBOXYLATE DEAMINASE-RELATED"/>
    <property type="match status" value="1"/>
</dbReference>
<dbReference type="SUPFAM" id="SSF53686">
    <property type="entry name" value="Tryptophan synthase beta subunit-like PLP-dependent enzymes"/>
    <property type="match status" value="1"/>
</dbReference>
<dbReference type="InterPro" id="IPR001926">
    <property type="entry name" value="TrpB-like_PALP"/>
</dbReference>
<name>A0AAW1SKV1_9CHLO</name>
<feature type="domain" description="Tryptophan synthase beta chain-like PALP" evidence="7">
    <location>
        <begin position="45"/>
        <end position="239"/>
    </location>
</feature>